<accession>A0A1Y1X3M6</accession>
<evidence type="ECO:0000256" key="1">
    <source>
        <dbReference type="SAM" id="MobiDB-lite"/>
    </source>
</evidence>
<dbReference type="AlphaFoldDB" id="A0A1Y1X3M6"/>
<name>A0A1Y1X3M6_9FUNG</name>
<reference evidence="3 4" key="2">
    <citation type="submission" date="2016-08" db="EMBL/GenBank/DDBJ databases">
        <title>Pervasive Adenine N6-methylation of Active Genes in Fungi.</title>
        <authorList>
            <consortium name="DOE Joint Genome Institute"/>
            <person name="Mondo S.J."/>
            <person name="Dannebaum R.O."/>
            <person name="Kuo R.C."/>
            <person name="Labutti K."/>
            <person name="Haridas S."/>
            <person name="Kuo A."/>
            <person name="Salamov A."/>
            <person name="Ahrendt S.R."/>
            <person name="Lipzen A."/>
            <person name="Sullivan W."/>
            <person name="Andreopoulos W.B."/>
            <person name="Clum A."/>
            <person name="Lindquist E."/>
            <person name="Daum C."/>
            <person name="Ramamoorthy G.K."/>
            <person name="Gryganskyi A."/>
            <person name="Culley D."/>
            <person name="Magnuson J.K."/>
            <person name="James T.Y."/>
            <person name="O'Malley M.A."/>
            <person name="Stajich J.E."/>
            <person name="Spatafora J.W."/>
            <person name="Visel A."/>
            <person name="Grigoriev I.V."/>
        </authorList>
    </citation>
    <scope>NUCLEOTIDE SEQUENCE [LARGE SCALE GENOMIC DNA]</scope>
    <source>
        <strain evidence="3 4">S4</strain>
    </source>
</reference>
<comment type="caution">
    <text evidence="3">The sequence shown here is derived from an EMBL/GenBank/DDBJ whole genome shotgun (WGS) entry which is preliminary data.</text>
</comment>
<proteinExistence type="predicted"/>
<feature type="transmembrane region" description="Helical" evidence="2">
    <location>
        <begin position="134"/>
        <end position="152"/>
    </location>
</feature>
<reference evidence="3 4" key="1">
    <citation type="submission" date="2016-08" db="EMBL/GenBank/DDBJ databases">
        <title>A Parts List for Fungal Cellulosomes Revealed by Comparative Genomics.</title>
        <authorList>
            <consortium name="DOE Joint Genome Institute"/>
            <person name="Haitjema C.H."/>
            <person name="Gilmore S.P."/>
            <person name="Henske J.K."/>
            <person name="Solomon K.V."/>
            <person name="De Groot R."/>
            <person name="Kuo A."/>
            <person name="Mondo S.J."/>
            <person name="Salamov A.A."/>
            <person name="Labutti K."/>
            <person name="Zhao Z."/>
            <person name="Chiniquy J."/>
            <person name="Barry K."/>
            <person name="Brewer H.M."/>
            <person name="Purvine S.O."/>
            <person name="Wright A.T."/>
            <person name="Boxma B."/>
            <person name="Van Alen T."/>
            <person name="Hackstein J.H."/>
            <person name="Baker S.E."/>
            <person name="Grigoriev I.V."/>
            <person name="O'Malley M.A."/>
        </authorList>
    </citation>
    <scope>NUCLEOTIDE SEQUENCE [LARGE SCALE GENOMIC DNA]</scope>
    <source>
        <strain evidence="3 4">S4</strain>
    </source>
</reference>
<dbReference type="EMBL" id="MCFG01000149">
    <property type="protein sequence ID" value="ORX80302.1"/>
    <property type="molecule type" value="Genomic_DNA"/>
</dbReference>
<gene>
    <name evidence="3" type="ORF">BCR32DRAFT_280633</name>
</gene>
<evidence type="ECO:0000256" key="2">
    <source>
        <dbReference type="SAM" id="Phobius"/>
    </source>
</evidence>
<feature type="transmembrane region" description="Helical" evidence="2">
    <location>
        <begin position="82"/>
        <end position="101"/>
    </location>
</feature>
<dbReference type="Proteomes" id="UP000193944">
    <property type="component" value="Unassembled WGS sequence"/>
</dbReference>
<evidence type="ECO:0000313" key="4">
    <source>
        <dbReference type="Proteomes" id="UP000193944"/>
    </source>
</evidence>
<keyword evidence="2" id="KW-0472">Membrane</keyword>
<evidence type="ECO:0000313" key="3">
    <source>
        <dbReference type="EMBL" id="ORX80302.1"/>
    </source>
</evidence>
<sequence length="156" mass="18156">MFEENKSKSQEPSHKIQIINEKESNEEHMNNDYFSDYFEYDKKKSFKQFFLWILMFALIAVEALLEGNSYKMKSDSDMTEPVIYLLIIINVLFAIIVMISSTWCSNICCFYTSLIIKVLSALLLISLFGIDYKILILIIGLINIVFIVLAILTRKL</sequence>
<organism evidence="3 4">
    <name type="scientific">Anaeromyces robustus</name>
    <dbReference type="NCBI Taxonomy" id="1754192"/>
    <lineage>
        <taxon>Eukaryota</taxon>
        <taxon>Fungi</taxon>
        <taxon>Fungi incertae sedis</taxon>
        <taxon>Chytridiomycota</taxon>
        <taxon>Chytridiomycota incertae sedis</taxon>
        <taxon>Neocallimastigomycetes</taxon>
        <taxon>Neocallimastigales</taxon>
        <taxon>Neocallimastigaceae</taxon>
        <taxon>Anaeromyces</taxon>
    </lineage>
</organism>
<keyword evidence="2" id="KW-1133">Transmembrane helix</keyword>
<feature type="region of interest" description="Disordered" evidence="1">
    <location>
        <begin position="1"/>
        <end position="21"/>
    </location>
</feature>
<feature type="transmembrane region" description="Helical" evidence="2">
    <location>
        <begin position="108"/>
        <end position="128"/>
    </location>
</feature>
<protein>
    <submittedName>
        <fullName evidence="3">Uncharacterized protein</fullName>
    </submittedName>
</protein>
<keyword evidence="4" id="KW-1185">Reference proteome</keyword>
<feature type="transmembrane region" description="Helical" evidence="2">
    <location>
        <begin position="49"/>
        <end position="70"/>
    </location>
</feature>
<keyword evidence="2" id="KW-0812">Transmembrane</keyword>